<keyword evidence="2" id="KW-1185">Reference proteome</keyword>
<evidence type="ECO:0000313" key="1">
    <source>
        <dbReference type="EMBL" id="MFC5969778.1"/>
    </source>
</evidence>
<name>A0ABD5RHH6_9EURY</name>
<reference evidence="1 2" key="1">
    <citation type="journal article" date="2019" name="Int. J. Syst. Evol. Microbiol.">
        <title>The Global Catalogue of Microorganisms (GCM) 10K type strain sequencing project: providing services to taxonomists for standard genome sequencing and annotation.</title>
        <authorList>
            <consortium name="The Broad Institute Genomics Platform"/>
            <consortium name="The Broad Institute Genome Sequencing Center for Infectious Disease"/>
            <person name="Wu L."/>
            <person name="Ma J."/>
        </authorList>
    </citation>
    <scope>NUCLEOTIDE SEQUENCE [LARGE SCALE GENOMIC DNA]</scope>
    <source>
        <strain evidence="1 2">CGMCC 1.12543</strain>
    </source>
</reference>
<protein>
    <submittedName>
        <fullName evidence="1">Uncharacterized protein</fullName>
    </submittedName>
</protein>
<dbReference type="EMBL" id="JBHSQH010000001">
    <property type="protein sequence ID" value="MFC5969778.1"/>
    <property type="molecule type" value="Genomic_DNA"/>
</dbReference>
<accession>A0ABD5RHH6</accession>
<comment type="caution">
    <text evidence="1">The sequence shown here is derived from an EMBL/GenBank/DDBJ whole genome shotgun (WGS) entry which is preliminary data.</text>
</comment>
<proteinExistence type="predicted"/>
<dbReference type="Pfam" id="PF24585">
    <property type="entry name" value="YunG"/>
    <property type="match status" value="1"/>
</dbReference>
<dbReference type="AlphaFoldDB" id="A0ABD5RHH6"/>
<evidence type="ECO:0000313" key="2">
    <source>
        <dbReference type="Proteomes" id="UP001596099"/>
    </source>
</evidence>
<dbReference type="Proteomes" id="UP001596099">
    <property type="component" value="Unassembled WGS sequence"/>
</dbReference>
<dbReference type="RefSeq" id="WP_247418108.1">
    <property type="nucleotide sequence ID" value="NZ_JALLGW010000001.1"/>
</dbReference>
<organism evidence="1 2">
    <name type="scientific">Halomarina salina</name>
    <dbReference type="NCBI Taxonomy" id="1872699"/>
    <lineage>
        <taxon>Archaea</taxon>
        <taxon>Methanobacteriati</taxon>
        <taxon>Methanobacteriota</taxon>
        <taxon>Stenosarchaea group</taxon>
        <taxon>Halobacteria</taxon>
        <taxon>Halobacteriales</taxon>
        <taxon>Natronomonadaceae</taxon>
        <taxon>Halomarina</taxon>
    </lineage>
</organism>
<dbReference type="InterPro" id="IPR056238">
    <property type="entry name" value="YunG-like"/>
</dbReference>
<gene>
    <name evidence="1" type="ORF">ACFPYI_00395</name>
</gene>
<sequence>MSSRFETFDPDVARDRFRTAWSEETSTRYSAATPARGQCGATALVAQLIHGGSIEQTIVDGEAHFYNRIDGERHDLTDEQFDQPPMYRDVAVTREAAMADTTTDQYATLLRRYRELLD</sequence>